<dbReference type="OrthoDB" id="6145874at2759"/>
<dbReference type="GO" id="GO:0005615">
    <property type="term" value="C:extracellular space"/>
    <property type="evidence" value="ECO:0007669"/>
    <property type="project" value="TreeGrafter"/>
</dbReference>
<dbReference type="Pfam" id="PF00147">
    <property type="entry name" value="Fibrinogen_C"/>
    <property type="match status" value="1"/>
</dbReference>
<name>A0A0K8URG2_BACLA</name>
<dbReference type="InterPro" id="IPR036056">
    <property type="entry name" value="Fibrinogen-like_C"/>
</dbReference>
<dbReference type="EMBL" id="GDHF01023138">
    <property type="protein sequence ID" value="JAI29176.1"/>
    <property type="molecule type" value="Transcribed_RNA"/>
</dbReference>
<keyword evidence="1" id="KW-1015">Disulfide bond</keyword>
<evidence type="ECO:0000313" key="4">
    <source>
        <dbReference type="EMBL" id="JAI29176.1"/>
    </source>
</evidence>
<dbReference type="AlphaFoldDB" id="A0A0K8URG2"/>
<feature type="domain" description="Fibrinogen C-terminal" evidence="3">
    <location>
        <begin position="113"/>
        <end position="326"/>
    </location>
</feature>
<dbReference type="SUPFAM" id="SSF56496">
    <property type="entry name" value="Fibrinogen C-terminal domain-like"/>
    <property type="match status" value="1"/>
</dbReference>
<dbReference type="InterPro" id="IPR002181">
    <property type="entry name" value="Fibrinogen_a/b/g_C_dom"/>
</dbReference>
<protein>
    <submittedName>
        <fullName evidence="4">Angiopoietin-related protein 2</fullName>
    </submittedName>
</protein>
<evidence type="ECO:0000256" key="2">
    <source>
        <dbReference type="SAM" id="SignalP"/>
    </source>
</evidence>
<feature type="chain" id="PRO_5005521307" evidence="2">
    <location>
        <begin position="34"/>
        <end position="341"/>
    </location>
</feature>
<dbReference type="PROSITE" id="PS00514">
    <property type="entry name" value="FIBRINOGEN_C_1"/>
    <property type="match status" value="1"/>
</dbReference>
<evidence type="ECO:0000259" key="3">
    <source>
        <dbReference type="PROSITE" id="PS51406"/>
    </source>
</evidence>
<keyword evidence="2" id="KW-0732">Signal</keyword>
<proteinExistence type="predicted"/>
<gene>
    <name evidence="4" type="primary">Angptl2_4</name>
    <name evidence="4" type="ORF">c0_g1_i1</name>
</gene>
<dbReference type="Gene3D" id="3.90.215.10">
    <property type="entry name" value="Gamma Fibrinogen, chain A, domain 1"/>
    <property type="match status" value="1"/>
</dbReference>
<dbReference type="InterPro" id="IPR014716">
    <property type="entry name" value="Fibrinogen_a/b/g_C_1"/>
</dbReference>
<evidence type="ECO:0000256" key="1">
    <source>
        <dbReference type="ARBA" id="ARBA00023157"/>
    </source>
</evidence>
<organism evidence="4">
    <name type="scientific">Bactrocera latifrons</name>
    <name type="common">Malaysian fruit fly</name>
    <name type="synonym">Chaetodacus latifrons</name>
    <dbReference type="NCBI Taxonomy" id="174628"/>
    <lineage>
        <taxon>Eukaryota</taxon>
        <taxon>Metazoa</taxon>
        <taxon>Ecdysozoa</taxon>
        <taxon>Arthropoda</taxon>
        <taxon>Hexapoda</taxon>
        <taxon>Insecta</taxon>
        <taxon>Pterygota</taxon>
        <taxon>Neoptera</taxon>
        <taxon>Endopterygota</taxon>
        <taxon>Diptera</taxon>
        <taxon>Brachycera</taxon>
        <taxon>Muscomorpha</taxon>
        <taxon>Tephritoidea</taxon>
        <taxon>Tephritidae</taxon>
        <taxon>Bactrocera</taxon>
        <taxon>Bactrocera</taxon>
    </lineage>
</organism>
<accession>A0A0K8URG2</accession>
<dbReference type="PROSITE" id="PS51406">
    <property type="entry name" value="FIBRINOGEN_C_2"/>
    <property type="match status" value="1"/>
</dbReference>
<dbReference type="InterPro" id="IPR050373">
    <property type="entry name" value="Fibrinogen_C-term_domain"/>
</dbReference>
<sequence>RRRVRISHGKMFRFVFIILTHCVLLFQIRFCVGKDNDTSKVCDCNCNCVMNIGSAIKNLNGGLNNTETNSVLFGNSNSTPNQDRLLVSSTSTPNEDRLLGISTSTPTTHHLLASSASTPSSCMEAAANNLKNGVYKIQIEKYNIKDLEVFCEEDIDFGGWIVILRRKSETINFYRKWEDYKMGFGDITGDYWIGLENMYALTNSCEQELYVYIKRLSGKVYFAKYSEFRIGNESESYALKRLGKYSGNAGDSLKKHLGKKFSTHDRDNDDSERNCAKVHRGAWWFHKCYNSHLNGVYPRGKYGVNWNNLRKEEPLLYAQMMIRPTPNLWRQLTLSNDFACI</sequence>
<dbReference type="PANTHER" id="PTHR19143">
    <property type="entry name" value="FIBRINOGEN/TENASCIN/ANGIOPOEITIN"/>
    <property type="match status" value="1"/>
</dbReference>
<feature type="signal peptide" evidence="2">
    <location>
        <begin position="1"/>
        <end position="33"/>
    </location>
</feature>
<reference evidence="4" key="1">
    <citation type="submission" date="2015-06" db="EMBL/GenBank/DDBJ databases">
        <authorList>
            <person name="Hoefler B.C."/>
            <person name="Straight P.D."/>
        </authorList>
    </citation>
    <scope>NUCLEOTIDE SEQUENCE</scope>
</reference>
<feature type="non-terminal residue" evidence="4">
    <location>
        <position position="1"/>
    </location>
</feature>
<dbReference type="PANTHER" id="PTHR19143:SF327">
    <property type="entry name" value="FI21813P1-RELATED"/>
    <property type="match status" value="1"/>
</dbReference>
<dbReference type="CDD" id="cd00087">
    <property type="entry name" value="FReD"/>
    <property type="match status" value="1"/>
</dbReference>
<dbReference type="SMART" id="SM00186">
    <property type="entry name" value="FBG"/>
    <property type="match status" value="1"/>
</dbReference>
<dbReference type="InterPro" id="IPR020837">
    <property type="entry name" value="Fibrinogen_CS"/>
</dbReference>